<accession>A0A2A4WXC9</accession>
<feature type="binding site" evidence="3">
    <location>
        <begin position="226"/>
        <end position="228"/>
    </location>
    <ligand>
        <name>NAD(+)</name>
        <dbReference type="ChEBI" id="CHEBI:57540"/>
    </ligand>
</feature>
<feature type="binding site" evidence="3">
    <location>
        <begin position="34"/>
        <end position="53"/>
    </location>
    <ligand>
        <name>NAD(+)</name>
        <dbReference type="ChEBI" id="CHEBI:57540"/>
    </ligand>
</feature>
<dbReference type="Pfam" id="PF02146">
    <property type="entry name" value="SIR2"/>
    <property type="match status" value="1"/>
</dbReference>
<keyword evidence="3" id="KW-0862">Zinc</keyword>
<dbReference type="GO" id="GO:0036055">
    <property type="term" value="F:protein-succinyllysine desuccinylase activity"/>
    <property type="evidence" value="ECO:0007669"/>
    <property type="project" value="UniProtKB-UniRule"/>
</dbReference>
<evidence type="ECO:0000256" key="4">
    <source>
        <dbReference type="PROSITE-ProRule" id="PRU00236"/>
    </source>
</evidence>
<dbReference type="EMBL" id="NVUL01000097">
    <property type="protein sequence ID" value="PCI74691.1"/>
    <property type="molecule type" value="Genomic_DNA"/>
</dbReference>
<comment type="caution">
    <text evidence="6">The sequence shown here is derived from an EMBL/GenBank/DDBJ whole genome shotgun (WGS) entry which is preliminary data.</text>
</comment>
<comment type="cofactor">
    <cofactor evidence="3">
        <name>Zn(2+)</name>
        <dbReference type="ChEBI" id="CHEBI:29105"/>
    </cofactor>
    <text evidence="3">Binds 1 zinc ion per subunit.</text>
</comment>
<dbReference type="InterPro" id="IPR026590">
    <property type="entry name" value="Ssirtuin_cat_dom"/>
</dbReference>
<comment type="function">
    <text evidence="3">NAD-dependent lysine deacetylase and desuccinylase that specifically removes acetyl and succinyl groups on target proteins. Modulates the activities of several proteins which are inactive in their acylated form.</text>
</comment>
<gene>
    <name evidence="3" type="primary">cobB</name>
    <name evidence="6" type="ORF">COB20_14790</name>
</gene>
<evidence type="ECO:0000313" key="6">
    <source>
        <dbReference type="EMBL" id="PCI74691.1"/>
    </source>
</evidence>
<feature type="active site" description="Proton acceptor" evidence="3">
    <location>
        <position position="133"/>
    </location>
</feature>
<dbReference type="GO" id="GO:0005737">
    <property type="term" value="C:cytoplasm"/>
    <property type="evidence" value="ECO:0007669"/>
    <property type="project" value="UniProtKB-SubCell"/>
</dbReference>
<dbReference type="HAMAP" id="MF_01121">
    <property type="entry name" value="Sirtuin_ClassIII"/>
    <property type="match status" value="1"/>
</dbReference>
<evidence type="ECO:0000256" key="1">
    <source>
        <dbReference type="ARBA" id="ARBA00022679"/>
    </source>
</evidence>
<feature type="binding site" evidence="3">
    <location>
        <begin position="115"/>
        <end position="118"/>
    </location>
    <ligand>
        <name>NAD(+)</name>
        <dbReference type="ChEBI" id="CHEBI:57540"/>
    </ligand>
</feature>
<dbReference type="GO" id="GO:0008270">
    <property type="term" value="F:zinc ion binding"/>
    <property type="evidence" value="ECO:0007669"/>
    <property type="project" value="UniProtKB-UniRule"/>
</dbReference>
<comment type="caution">
    <text evidence="3 4">Lacks conserved residue(s) required for the propagation of feature annotation.</text>
</comment>
<feature type="binding site" evidence="3">
    <location>
        <position position="81"/>
    </location>
    <ligand>
        <name>substrate</name>
    </ligand>
</feature>
<dbReference type="Gene3D" id="3.40.50.1220">
    <property type="entry name" value="TPP-binding domain"/>
    <property type="match status" value="1"/>
</dbReference>
<dbReference type="InterPro" id="IPR003000">
    <property type="entry name" value="Sirtuin"/>
</dbReference>
<feature type="binding site" evidence="3">
    <location>
        <position position="160"/>
    </location>
    <ligand>
        <name>Zn(2+)</name>
        <dbReference type="ChEBI" id="CHEBI:29105"/>
    </ligand>
</feature>
<comment type="catalytic activity">
    <reaction evidence="3">
        <text>N(6)-succinyl-L-lysyl-[protein] + NAD(+) + H2O = 2''-O-succinyl-ADP-D-ribose + nicotinamide + L-lysyl-[protein]</text>
        <dbReference type="Rhea" id="RHEA:47668"/>
        <dbReference type="Rhea" id="RHEA-COMP:9752"/>
        <dbReference type="Rhea" id="RHEA-COMP:11877"/>
        <dbReference type="ChEBI" id="CHEBI:15377"/>
        <dbReference type="ChEBI" id="CHEBI:17154"/>
        <dbReference type="ChEBI" id="CHEBI:29969"/>
        <dbReference type="ChEBI" id="CHEBI:57540"/>
        <dbReference type="ChEBI" id="CHEBI:87830"/>
        <dbReference type="ChEBI" id="CHEBI:87832"/>
    </reaction>
</comment>
<feature type="binding site" evidence="3">
    <location>
        <position position="78"/>
    </location>
    <ligand>
        <name>substrate</name>
    </ligand>
</feature>
<sequence length="257" mass="29006">MGPAPMNYHSLSWFSPCYTAQMSARAESIVVLTGAGISAESGIKTFRAADGLWENHPIDDVATPEGFERNPQLVYEFYNQRRQQLLSDPIKPNAAHSYLAKFEHEFPGKFLLVTQNVDNLHERAGSENLVHMHGELLKMRCLNSQLVFDIIENFNFDTNCRCCRSPGNLRPHIVWFGEMPFHMNKINQALESCDVFVAIGTSGNVYPASGFYQTAKIRRARTVELNLERTSSGFDEHIVGNASEIVPKYFENLLQAC</sequence>
<dbReference type="GO" id="GO:0017136">
    <property type="term" value="F:histone deacetylase activity, NAD-dependent"/>
    <property type="evidence" value="ECO:0007669"/>
    <property type="project" value="TreeGrafter"/>
</dbReference>
<keyword evidence="3" id="KW-0479">Metal-binding</keyword>
<dbReference type="PANTHER" id="PTHR11085:SF4">
    <property type="entry name" value="NAD-DEPENDENT PROTEIN DEACYLASE"/>
    <property type="match status" value="1"/>
</dbReference>
<reference evidence="7" key="1">
    <citation type="submission" date="2017-08" db="EMBL/GenBank/DDBJ databases">
        <title>A dynamic microbial community with high functional redundancy inhabits the cold, oxic subseafloor aquifer.</title>
        <authorList>
            <person name="Tully B.J."/>
            <person name="Wheat C.G."/>
            <person name="Glazer B.T."/>
            <person name="Huber J.A."/>
        </authorList>
    </citation>
    <scope>NUCLEOTIDE SEQUENCE [LARGE SCALE GENOMIC DNA]</scope>
</reference>
<dbReference type="GO" id="GO:0070403">
    <property type="term" value="F:NAD+ binding"/>
    <property type="evidence" value="ECO:0007669"/>
    <property type="project" value="UniProtKB-UniRule"/>
</dbReference>
<organism evidence="6 7">
    <name type="scientific">SAR86 cluster bacterium</name>
    <dbReference type="NCBI Taxonomy" id="2030880"/>
    <lineage>
        <taxon>Bacteria</taxon>
        <taxon>Pseudomonadati</taxon>
        <taxon>Pseudomonadota</taxon>
        <taxon>Gammaproteobacteria</taxon>
        <taxon>SAR86 cluster</taxon>
    </lineage>
</organism>
<dbReference type="AlphaFoldDB" id="A0A2A4WXC9"/>
<feature type="binding site" evidence="3">
    <location>
        <position position="242"/>
    </location>
    <ligand>
        <name>NAD(+)</name>
        <dbReference type="ChEBI" id="CHEBI:57540"/>
    </ligand>
</feature>
<evidence type="ECO:0000256" key="2">
    <source>
        <dbReference type="ARBA" id="ARBA00023027"/>
    </source>
</evidence>
<comment type="domain">
    <text evidence="3">2 residues (Tyr-78 and Arg-81) present in a large hydrophobic pocket are probably involved in substrate specificity. They are important for desuccinylation activity, but dispensable for deacetylation activity.</text>
</comment>
<evidence type="ECO:0000256" key="3">
    <source>
        <dbReference type="HAMAP-Rule" id="MF_01121"/>
    </source>
</evidence>
<comment type="catalytic activity">
    <reaction evidence="3">
        <text>N(6)-acetyl-L-lysyl-[protein] + NAD(+) + H2O = 2''-O-acetyl-ADP-D-ribose + nicotinamide + L-lysyl-[protein]</text>
        <dbReference type="Rhea" id="RHEA:43636"/>
        <dbReference type="Rhea" id="RHEA-COMP:9752"/>
        <dbReference type="Rhea" id="RHEA-COMP:10731"/>
        <dbReference type="ChEBI" id="CHEBI:15377"/>
        <dbReference type="ChEBI" id="CHEBI:17154"/>
        <dbReference type="ChEBI" id="CHEBI:29969"/>
        <dbReference type="ChEBI" id="CHEBI:57540"/>
        <dbReference type="ChEBI" id="CHEBI:61930"/>
        <dbReference type="ChEBI" id="CHEBI:83767"/>
        <dbReference type="EC" id="2.3.1.286"/>
    </reaction>
</comment>
<dbReference type="InterPro" id="IPR027546">
    <property type="entry name" value="Sirtuin_class_III"/>
</dbReference>
<dbReference type="InterPro" id="IPR026591">
    <property type="entry name" value="Sirtuin_cat_small_dom_sf"/>
</dbReference>
<dbReference type="CDD" id="cd01412">
    <property type="entry name" value="SIRT5_Af1_CobB"/>
    <property type="match status" value="1"/>
</dbReference>
<dbReference type="NCBIfam" id="NF001755">
    <property type="entry name" value="PRK00481.1-5"/>
    <property type="match status" value="1"/>
</dbReference>
<dbReference type="Proteomes" id="UP000218767">
    <property type="component" value="Unassembled WGS sequence"/>
</dbReference>
<dbReference type="GO" id="GO:0036054">
    <property type="term" value="F:protein-malonyllysine demalonylase activity"/>
    <property type="evidence" value="ECO:0007669"/>
    <property type="project" value="InterPro"/>
</dbReference>
<comment type="similarity">
    <text evidence="3">Belongs to the sirtuin family. Class III subfamily.</text>
</comment>
<keyword evidence="2 3" id="KW-0520">NAD</keyword>
<proteinExistence type="inferred from homology"/>
<protein>
    <recommendedName>
        <fullName evidence="3">NAD-dependent protein deacylase</fullName>
        <ecNumber evidence="3">2.3.1.286</ecNumber>
    </recommendedName>
    <alternativeName>
        <fullName evidence="3">Regulatory protein SIR2 homolog</fullName>
    </alternativeName>
</protein>
<dbReference type="EC" id="2.3.1.286" evidence="3"/>
<evidence type="ECO:0000259" key="5">
    <source>
        <dbReference type="PROSITE" id="PS50305"/>
    </source>
</evidence>
<dbReference type="InterPro" id="IPR029035">
    <property type="entry name" value="DHS-like_NAD/FAD-binding_dom"/>
</dbReference>
<feature type="domain" description="Deacetylase sirtuin-type" evidence="5">
    <location>
        <begin position="4"/>
        <end position="256"/>
    </location>
</feature>
<keyword evidence="3" id="KW-0963">Cytoplasm</keyword>
<feature type="binding site" evidence="3">
    <location>
        <position position="141"/>
    </location>
    <ligand>
        <name>Zn(2+)</name>
        <dbReference type="ChEBI" id="CHEBI:29105"/>
    </ligand>
</feature>
<keyword evidence="1" id="KW-0808">Transferase</keyword>
<dbReference type="Gene3D" id="3.30.1600.10">
    <property type="entry name" value="SIR2/SIRT2 'Small Domain"/>
    <property type="match status" value="1"/>
</dbReference>
<dbReference type="PANTHER" id="PTHR11085">
    <property type="entry name" value="NAD-DEPENDENT PROTEIN DEACYLASE SIRTUIN-5, MITOCHONDRIAL-RELATED"/>
    <property type="match status" value="1"/>
</dbReference>
<dbReference type="InterPro" id="IPR050134">
    <property type="entry name" value="NAD-dep_sirtuin_deacylases"/>
</dbReference>
<name>A0A2A4WXC9_9GAMM</name>
<feature type="binding site" evidence="3">
    <location>
        <begin position="200"/>
        <end position="202"/>
    </location>
    <ligand>
        <name>NAD(+)</name>
        <dbReference type="ChEBI" id="CHEBI:57540"/>
    </ligand>
</feature>
<dbReference type="SUPFAM" id="SSF52467">
    <property type="entry name" value="DHS-like NAD/FAD-binding domain"/>
    <property type="match status" value="1"/>
</dbReference>
<comment type="subcellular location">
    <subcellularLocation>
        <location evidence="3">Cytoplasm</location>
    </subcellularLocation>
</comment>
<dbReference type="PROSITE" id="PS50305">
    <property type="entry name" value="SIRTUIN"/>
    <property type="match status" value="1"/>
</dbReference>
<evidence type="ECO:0000313" key="7">
    <source>
        <dbReference type="Proteomes" id="UP000218767"/>
    </source>
</evidence>